<dbReference type="Proteomes" id="UP001215151">
    <property type="component" value="Unassembled WGS sequence"/>
</dbReference>
<evidence type="ECO:0000256" key="1">
    <source>
        <dbReference type="SAM" id="MobiDB-lite"/>
    </source>
</evidence>
<dbReference type="Pfam" id="PF20151">
    <property type="entry name" value="DUF6533"/>
    <property type="match status" value="1"/>
</dbReference>
<feature type="transmembrane region" description="Helical" evidence="2">
    <location>
        <begin position="179"/>
        <end position="199"/>
    </location>
</feature>
<evidence type="ECO:0000313" key="4">
    <source>
        <dbReference type="EMBL" id="KAJ8464088.1"/>
    </source>
</evidence>
<dbReference type="EMBL" id="JAPEVG010000353">
    <property type="protein sequence ID" value="KAJ8464088.1"/>
    <property type="molecule type" value="Genomic_DNA"/>
</dbReference>
<keyword evidence="2" id="KW-0812">Transmembrane</keyword>
<feature type="transmembrane region" description="Helical" evidence="2">
    <location>
        <begin position="257"/>
        <end position="284"/>
    </location>
</feature>
<sequence>MPPRAPTQAEGLPTYDVRGLERAAQKHAGAHRVRFRSHHTRSRPTVFFVSEVVMLGRTAAFLGITQRSGVQLNSAPGVSYRGTYSPAQHPASASATATWSSNYLRNADLRHCCKDREIYLRGLSQTNFEDGTEKLEYFRPNIRGSVYRVGLRALQHEVCARCRLIRFADMLTVLHGSLLSSYCGIAGFAMVLYEYIVTLGDEVDLFWKRKISSASIIFFLNRYLTILGYVLDSGTFHVQTDIMFVPAQRAPRRSTRLILVLAVTIISRSSAIGADFLVVMVTWWKTRKSMKLYKEANIQTSYGSLMLRDGTVYFLVLLILNVLHMVLTLLAYTEAFIAVSYVSIFTDPMMSILVSRFLLDLRQVDHTGANAISSELPSFVAPQNGAISEYASFVSPFGAQPELARSGDVQIDTTSEGIEGDVNSGESDSNRGLDEDTPTSSHAHLRDGDEALWRTRWDASGSISTSSSVTTYITAHTGEALSTA</sequence>
<feature type="transmembrane region" description="Helical" evidence="2">
    <location>
        <begin position="338"/>
        <end position="359"/>
    </location>
</feature>
<dbReference type="InterPro" id="IPR045340">
    <property type="entry name" value="DUF6533"/>
</dbReference>
<evidence type="ECO:0000313" key="5">
    <source>
        <dbReference type="Proteomes" id="UP001215151"/>
    </source>
</evidence>
<protein>
    <recommendedName>
        <fullName evidence="3">DUF6533 domain-containing protein</fullName>
    </recommendedName>
</protein>
<evidence type="ECO:0000259" key="3">
    <source>
        <dbReference type="Pfam" id="PF20151"/>
    </source>
</evidence>
<accession>A0AAD7TKK6</accession>
<reference evidence="4" key="1">
    <citation type="submission" date="2022-11" db="EMBL/GenBank/DDBJ databases">
        <title>Genome Sequence of Cubamyces cubensis.</title>
        <authorList>
            <person name="Buettner E."/>
        </authorList>
    </citation>
    <scope>NUCLEOTIDE SEQUENCE</scope>
    <source>
        <strain evidence="4">MPL-01</strain>
    </source>
</reference>
<keyword evidence="5" id="KW-1185">Reference proteome</keyword>
<comment type="caution">
    <text evidence="4">The sequence shown here is derived from an EMBL/GenBank/DDBJ whole genome shotgun (WGS) entry which is preliminary data.</text>
</comment>
<gene>
    <name evidence="4" type="ORF">ONZ51_g9821</name>
</gene>
<keyword evidence="2" id="KW-1133">Transmembrane helix</keyword>
<proteinExistence type="predicted"/>
<feature type="transmembrane region" description="Helical" evidence="2">
    <location>
        <begin position="312"/>
        <end position="332"/>
    </location>
</feature>
<feature type="transmembrane region" description="Helical" evidence="2">
    <location>
        <begin position="211"/>
        <end position="231"/>
    </location>
</feature>
<feature type="region of interest" description="Disordered" evidence="1">
    <location>
        <begin position="414"/>
        <end position="447"/>
    </location>
</feature>
<feature type="domain" description="DUF6533" evidence="3">
    <location>
        <begin position="182"/>
        <end position="227"/>
    </location>
</feature>
<dbReference type="AlphaFoldDB" id="A0AAD7TKK6"/>
<evidence type="ECO:0000256" key="2">
    <source>
        <dbReference type="SAM" id="Phobius"/>
    </source>
</evidence>
<organism evidence="4 5">
    <name type="scientific">Trametes cubensis</name>
    <dbReference type="NCBI Taxonomy" id="1111947"/>
    <lineage>
        <taxon>Eukaryota</taxon>
        <taxon>Fungi</taxon>
        <taxon>Dikarya</taxon>
        <taxon>Basidiomycota</taxon>
        <taxon>Agaricomycotina</taxon>
        <taxon>Agaricomycetes</taxon>
        <taxon>Polyporales</taxon>
        <taxon>Polyporaceae</taxon>
        <taxon>Trametes</taxon>
    </lineage>
</organism>
<keyword evidence="2" id="KW-0472">Membrane</keyword>
<name>A0AAD7TKK6_9APHY</name>